<evidence type="ECO:0000256" key="5">
    <source>
        <dbReference type="ARBA" id="ARBA00022525"/>
    </source>
</evidence>
<evidence type="ECO:0000256" key="4">
    <source>
        <dbReference type="ARBA" id="ARBA00022475"/>
    </source>
</evidence>
<reference evidence="22" key="2">
    <citation type="submission" date="2025-09" db="UniProtKB">
        <authorList>
            <consortium name="Ensembl"/>
        </authorList>
    </citation>
    <scope>IDENTIFICATION</scope>
</reference>
<dbReference type="SUPFAM" id="SSF57196">
    <property type="entry name" value="EGF/Laminin"/>
    <property type="match status" value="1"/>
</dbReference>
<dbReference type="InterPro" id="IPR000742">
    <property type="entry name" value="EGF"/>
</dbReference>
<dbReference type="GO" id="GO:0048513">
    <property type="term" value="P:animal organ development"/>
    <property type="evidence" value="ECO:0007669"/>
    <property type="project" value="TreeGrafter"/>
</dbReference>
<keyword evidence="13 19" id="KW-0472">Membrane</keyword>
<dbReference type="GO" id="GO:0005886">
    <property type="term" value="C:plasma membrane"/>
    <property type="evidence" value="ECO:0007669"/>
    <property type="project" value="UniProtKB-SubCell"/>
</dbReference>
<evidence type="ECO:0000256" key="7">
    <source>
        <dbReference type="ARBA" id="ARBA00022692"/>
    </source>
</evidence>
<evidence type="ECO:0000256" key="6">
    <source>
        <dbReference type="ARBA" id="ARBA00022536"/>
    </source>
</evidence>
<comment type="similarity">
    <text evidence="3">Belongs to the neuregulin family.</text>
</comment>
<dbReference type="InterPro" id="IPR002154">
    <property type="entry name" value="Neuregulin_C"/>
</dbReference>
<dbReference type="InterPro" id="IPR003599">
    <property type="entry name" value="Ig_sub"/>
</dbReference>
<dbReference type="GeneTree" id="ENSGT00940000158778"/>
<keyword evidence="7 19" id="KW-0812">Transmembrane</keyword>
<keyword evidence="14 17" id="KW-1015">Disulfide bond</keyword>
<feature type="compositionally biased region" description="Basic residues" evidence="18">
    <location>
        <begin position="430"/>
        <end position="439"/>
    </location>
</feature>
<dbReference type="SMART" id="SM00408">
    <property type="entry name" value="IGc2"/>
    <property type="match status" value="1"/>
</dbReference>
<dbReference type="PROSITE" id="PS50026">
    <property type="entry name" value="EGF_3"/>
    <property type="match status" value="1"/>
</dbReference>
<keyword evidence="8" id="KW-0732">Signal</keyword>
<keyword evidence="4" id="KW-1003">Cell membrane</keyword>
<proteinExistence type="inferred from homology"/>
<evidence type="ECO:0000256" key="15">
    <source>
        <dbReference type="ARBA" id="ARBA00023180"/>
    </source>
</evidence>
<feature type="compositionally biased region" description="Acidic residues" evidence="18">
    <location>
        <begin position="461"/>
        <end position="473"/>
    </location>
</feature>
<evidence type="ECO:0000259" key="20">
    <source>
        <dbReference type="PROSITE" id="PS50026"/>
    </source>
</evidence>
<evidence type="ECO:0000256" key="14">
    <source>
        <dbReference type="ARBA" id="ARBA00023157"/>
    </source>
</evidence>
<comment type="caution">
    <text evidence="17">Lacks conserved residue(s) required for the propagation of feature annotation.</text>
</comment>
<name>A0A3Q1FPI6_9TELE</name>
<feature type="disulfide bond" evidence="17">
    <location>
        <begin position="111"/>
        <end position="128"/>
    </location>
</feature>
<evidence type="ECO:0000256" key="16">
    <source>
        <dbReference type="ARBA" id="ARBA00023319"/>
    </source>
</evidence>
<evidence type="ECO:0000256" key="9">
    <source>
        <dbReference type="ARBA" id="ARBA00022737"/>
    </source>
</evidence>
<dbReference type="FunFam" id="2.10.25.10:FF:000116">
    <property type="entry name" value="pro-neuregulin-2, membrane-bound isoform"/>
    <property type="match status" value="1"/>
</dbReference>
<dbReference type="Proteomes" id="UP000257200">
    <property type="component" value="Unplaced"/>
</dbReference>
<protein>
    <submittedName>
        <fullName evidence="22">Neuregulin 2b</fullName>
    </submittedName>
</protein>
<evidence type="ECO:0000313" key="23">
    <source>
        <dbReference type="Proteomes" id="UP000257200"/>
    </source>
</evidence>
<evidence type="ECO:0000313" key="22">
    <source>
        <dbReference type="Ensembl" id="ENSAPOP00000020046.1"/>
    </source>
</evidence>
<feature type="domain" description="Ig-like" evidence="21">
    <location>
        <begin position="1"/>
        <end position="86"/>
    </location>
</feature>
<evidence type="ECO:0000256" key="10">
    <source>
        <dbReference type="ARBA" id="ARBA00022889"/>
    </source>
</evidence>
<evidence type="ECO:0000256" key="1">
    <source>
        <dbReference type="ARBA" id="ARBA00004251"/>
    </source>
</evidence>
<keyword evidence="12" id="KW-0339">Growth factor</keyword>
<dbReference type="Pfam" id="PF02158">
    <property type="entry name" value="Neuregulin"/>
    <property type="match status" value="1"/>
</dbReference>
<dbReference type="SUPFAM" id="SSF48726">
    <property type="entry name" value="Immunoglobulin"/>
    <property type="match status" value="1"/>
</dbReference>
<dbReference type="InterPro" id="IPR013783">
    <property type="entry name" value="Ig-like_fold"/>
</dbReference>
<dbReference type="GO" id="GO:0008083">
    <property type="term" value="F:growth factor activity"/>
    <property type="evidence" value="ECO:0007669"/>
    <property type="project" value="UniProtKB-KW"/>
</dbReference>
<dbReference type="FunFam" id="2.60.40.10:FF:000017">
    <property type="entry name" value="Down syndrome cell adhesion molecule b"/>
    <property type="match status" value="1"/>
</dbReference>
<comment type="subcellular location">
    <subcellularLocation>
        <location evidence="1">Cell membrane</location>
        <topology evidence="1">Single-pass type I membrane protein</topology>
    </subcellularLocation>
    <subcellularLocation>
        <location evidence="2">Secreted</location>
    </subcellularLocation>
</comment>
<dbReference type="Gene3D" id="2.10.25.10">
    <property type="entry name" value="Laminin"/>
    <property type="match status" value="1"/>
</dbReference>
<dbReference type="InterPro" id="IPR036179">
    <property type="entry name" value="Ig-like_dom_sf"/>
</dbReference>
<dbReference type="GO" id="GO:0007155">
    <property type="term" value="P:cell adhesion"/>
    <property type="evidence" value="ECO:0007669"/>
    <property type="project" value="UniProtKB-KW"/>
</dbReference>
<accession>A0A3Q1FPI6</accession>
<feature type="compositionally biased region" description="Low complexity" evidence="18">
    <location>
        <begin position="515"/>
        <end position="529"/>
    </location>
</feature>
<keyword evidence="9" id="KW-0677">Repeat</keyword>
<keyword evidence="15" id="KW-0325">Glycoprotein</keyword>
<dbReference type="InterPro" id="IPR013098">
    <property type="entry name" value="Ig_I-set"/>
</dbReference>
<dbReference type="InterPro" id="IPR040180">
    <property type="entry name" value="Neuregulin"/>
</dbReference>
<evidence type="ECO:0000256" key="3">
    <source>
        <dbReference type="ARBA" id="ARBA00008216"/>
    </source>
</evidence>
<keyword evidence="23" id="KW-1185">Reference proteome</keyword>
<evidence type="ECO:0000256" key="13">
    <source>
        <dbReference type="ARBA" id="ARBA00023136"/>
    </source>
</evidence>
<dbReference type="PANTHER" id="PTHR11100:SF20">
    <property type="entry name" value="PRO-NEUREGULIN-2, MEMBRANE-BOUND ISOFORM"/>
    <property type="match status" value="1"/>
</dbReference>
<dbReference type="GO" id="GO:0005615">
    <property type="term" value="C:extracellular space"/>
    <property type="evidence" value="ECO:0007669"/>
    <property type="project" value="TreeGrafter"/>
</dbReference>
<organism evidence="22 23">
    <name type="scientific">Acanthochromis polyacanthus</name>
    <name type="common">spiny chromis</name>
    <dbReference type="NCBI Taxonomy" id="80966"/>
    <lineage>
        <taxon>Eukaryota</taxon>
        <taxon>Metazoa</taxon>
        <taxon>Chordata</taxon>
        <taxon>Craniata</taxon>
        <taxon>Vertebrata</taxon>
        <taxon>Euteleostomi</taxon>
        <taxon>Actinopterygii</taxon>
        <taxon>Neopterygii</taxon>
        <taxon>Teleostei</taxon>
        <taxon>Neoteleostei</taxon>
        <taxon>Acanthomorphata</taxon>
        <taxon>Ovalentaria</taxon>
        <taxon>Pomacentridae</taxon>
        <taxon>Acanthochromis</taxon>
    </lineage>
</organism>
<dbReference type="GO" id="GO:0035556">
    <property type="term" value="P:intracellular signal transduction"/>
    <property type="evidence" value="ECO:0007669"/>
    <property type="project" value="TreeGrafter"/>
</dbReference>
<evidence type="ECO:0000256" key="17">
    <source>
        <dbReference type="PROSITE-ProRule" id="PRU00076"/>
    </source>
</evidence>
<keyword evidence="16" id="KW-0393">Immunoglobulin domain</keyword>
<reference evidence="22" key="1">
    <citation type="submission" date="2025-08" db="UniProtKB">
        <authorList>
            <consortium name="Ensembl"/>
        </authorList>
    </citation>
    <scope>IDENTIFICATION</scope>
</reference>
<feature type="compositionally biased region" description="Polar residues" evidence="18">
    <location>
        <begin position="442"/>
        <end position="460"/>
    </location>
</feature>
<dbReference type="InterPro" id="IPR007110">
    <property type="entry name" value="Ig-like_dom"/>
</dbReference>
<evidence type="ECO:0000256" key="18">
    <source>
        <dbReference type="SAM" id="MobiDB-lite"/>
    </source>
</evidence>
<dbReference type="SMART" id="SM00409">
    <property type="entry name" value="IG"/>
    <property type="match status" value="1"/>
</dbReference>
<dbReference type="Ensembl" id="ENSAPOT00000035088.1">
    <property type="protein sequence ID" value="ENSAPOP00000020046.1"/>
    <property type="gene ID" value="ENSAPOG00000023737.1"/>
</dbReference>
<evidence type="ECO:0000256" key="19">
    <source>
        <dbReference type="SAM" id="Phobius"/>
    </source>
</evidence>
<feature type="region of interest" description="Disordered" evidence="18">
    <location>
        <begin position="373"/>
        <end position="537"/>
    </location>
</feature>
<feature type="transmembrane region" description="Helical" evidence="19">
    <location>
        <begin position="158"/>
        <end position="180"/>
    </location>
</feature>
<dbReference type="AlphaFoldDB" id="A0A3Q1FPI6"/>
<keyword evidence="5" id="KW-0964">Secreted</keyword>
<feature type="domain" description="EGF-like" evidence="20">
    <location>
        <begin position="99"/>
        <end position="140"/>
    </location>
</feature>
<sequence>MRGQSLMEGDKLYLKCEASGNPSPSFRWYKDGHELQQKGRDLKIKTNKKNSKVQISRVRVEDSGNYTCVAENCLGQENVTSIISVQILTTTTPSPGVSHARRCNDSEKSYCVNGGDCYFIHGINQLSCKCPNDYTGDRCQNSVMATFYKAEELYQRRVLTITGICVALLVVGIVCVVAYCKTKKQRKKMQTHLHQNQNQCVEQPNRMLANGPNHPGPGPEEIPMVDYISKSVPTTECVISHGAEGAGNYAGSRIHQNQTWSMERTESMNSDCQSGGLSSSVGTSKCSSPACMARRAAHWGCADVSGPGMQYGDSYDSLRDSPHSDRYVSALTTPARLSPVEFHYPPLPPQVPTFQITSPNTSHALSLPPAAAAYHRDDDQPLLYRQPRRPRRPYLTESTGSLPSSPYHLPDEEAYETTQEYASSREPIRSRRRPRRNRLNGHVSQRSTGLRDYSSQSFSQSEEEEEEEEEEDAHGESTPFLSMQNMNMDPPLSVPGFRSSSGADTRTHRGLSRPGTRSNGQSRGSQSQRSKADNMPL</sequence>
<evidence type="ECO:0000256" key="11">
    <source>
        <dbReference type="ARBA" id="ARBA00022989"/>
    </source>
</evidence>
<feature type="disulfide bond" evidence="17">
    <location>
        <begin position="130"/>
        <end position="139"/>
    </location>
</feature>
<dbReference type="PROSITE" id="PS50835">
    <property type="entry name" value="IG_LIKE"/>
    <property type="match status" value="1"/>
</dbReference>
<evidence type="ECO:0000256" key="12">
    <source>
        <dbReference type="ARBA" id="ARBA00023030"/>
    </source>
</evidence>
<dbReference type="Pfam" id="PF07679">
    <property type="entry name" value="I-set"/>
    <property type="match status" value="1"/>
</dbReference>
<evidence type="ECO:0000256" key="2">
    <source>
        <dbReference type="ARBA" id="ARBA00004613"/>
    </source>
</evidence>
<dbReference type="PANTHER" id="PTHR11100">
    <property type="entry name" value="HEREGULIN-NEUREGULIN FAMILY MEMBER"/>
    <property type="match status" value="1"/>
</dbReference>
<dbReference type="Gene3D" id="2.60.40.10">
    <property type="entry name" value="Immunoglobulins"/>
    <property type="match status" value="1"/>
</dbReference>
<keyword evidence="6 17" id="KW-0245">EGF-like domain</keyword>
<evidence type="ECO:0000259" key="21">
    <source>
        <dbReference type="PROSITE" id="PS50835"/>
    </source>
</evidence>
<evidence type="ECO:0000256" key="8">
    <source>
        <dbReference type="ARBA" id="ARBA00022729"/>
    </source>
</evidence>
<keyword evidence="11 19" id="KW-1133">Transmembrane helix</keyword>
<dbReference type="GO" id="GO:0007399">
    <property type="term" value="P:nervous system development"/>
    <property type="evidence" value="ECO:0007669"/>
    <property type="project" value="InterPro"/>
</dbReference>
<keyword evidence="10" id="KW-0130">Cell adhesion</keyword>
<dbReference type="PROSITE" id="PS00022">
    <property type="entry name" value="EGF_1"/>
    <property type="match status" value="1"/>
</dbReference>
<dbReference type="InterPro" id="IPR003598">
    <property type="entry name" value="Ig_sub2"/>
</dbReference>